<organism evidence="1 2">
    <name type="scientific">Septoria linicola</name>
    <dbReference type="NCBI Taxonomy" id="215465"/>
    <lineage>
        <taxon>Eukaryota</taxon>
        <taxon>Fungi</taxon>
        <taxon>Dikarya</taxon>
        <taxon>Ascomycota</taxon>
        <taxon>Pezizomycotina</taxon>
        <taxon>Dothideomycetes</taxon>
        <taxon>Dothideomycetidae</taxon>
        <taxon>Mycosphaerellales</taxon>
        <taxon>Mycosphaerellaceae</taxon>
        <taxon>Septoria</taxon>
    </lineage>
</organism>
<dbReference type="AlphaFoldDB" id="A0A9Q9EH80"/>
<evidence type="ECO:0000313" key="2">
    <source>
        <dbReference type="Proteomes" id="UP001056384"/>
    </source>
</evidence>
<protein>
    <submittedName>
        <fullName evidence="1">Uncharacterized protein</fullName>
    </submittedName>
</protein>
<accession>A0A9Q9EH80</accession>
<dbReference type="EMBL" id="CP099419">
    <property type="protein sequence ID" value="USW49038.1"/>
    <property type="molecule type" value="Genomic_DNA"/>
</dbReference>
<reference evidence="1" key="1">
    <citation type="submission" date="2022-06" db="EMBL/GenBank/DDBJ databases">
        <title>Complete genome sequences of two strains of the flax pathogen Septoria linicola.</title>
        <authorList>
            <person name="Lapalu N."/>
            <person name="Simon A."/>
            <person name="Demenou B."/>
            <person name="Paumier D."/>
            <person name="Guillot M.-P."/>
            <person name="Gout L."/>
            <person name="Valade R."/>
        </authorList>
    </citation>
    <scope>NUCLEOTIDE SEQUENCE</scope>
    <source>
        <strain evidence="1">SE15195</strain>
    </source>
</reference>
<dbReference type="Proteomes" id="UP001056384">
    <property type="component" value="Chromosome 2"/>
</dbReference>
<keyword evidence="2" id="KW-1185">Reference proteome</keyword>
<sequence length="460" mass="51721">MVSAKAILDINLSTRIADLDPSDTSDQPIDSIELSDQILSSPTNSTLKHNFTCFCDAQMDVSQKQPSVFHRLPEEILSLIVLQFDGQSVDTTSLKSVRLTHPRLGHLEQTKQSLFRTLPLPPRPDQSLWRSVANIAPYVQELVLVPCTAWYDQRLSFDEFFVKVGAEMVSRLTGKWLYAEPSGELGSTVSILKQLEFVETITFHRGYARTACQLDGKCHDALIILYFVCLTLANIKAKQIFYKTAVAPLRTSDPYNVHEEAWGWNSDPQPSYNDSWKIAWYHINLQSLKIVHIDARSGSPLQALVVLQTAFGRNDAGLERLSTTRLPRAAEPFSFPLWCLPCGGPNAPFRHWFLDGGAVDFGHLAVWIAGSKLLTEITLRDVFDDADTGGWFLLLQAVRQHPNRIQVRLEKIQIGSDKSITNLEHHTADVLPVHEDEYCSMIMRYMSGVGEWDCEIGGPI</sequence>
<evidence type="ECO:0000313" key="1">
    <source>
        <dbReference type="EMBL" id="USW49038.1"/>
    </source>
</evidence>
<gene>
    <name evidence="1" type="ORF">Slin15195_G023570</name>
</gene>
<dbReference type="OrthoDB" id="5010675at2759"/>
<name>A0A9Q9EH80_9PEZI</name>
<proteinExistence type="predicted"/>